<dbReference type="UniPathway" id="UPA00148"/>
<dbReference type="InterPro" id="IPR002586">
    <property type="entry name" value="CobQ/CobB/MinD/ParA_Nub-bd_dom"/>
</dbReference>
<dbReference type="NCBIfam" id="NF001989">
    <property type="entry name" value="PRK00784.1"/>
    <property type="match status" value="1"/>
</dbReference>
<name>A0A1H6FRZ8_THEAL</name>
<feature type="compositionally biased region" description="Low complexity" evidence="5">
    <location>
        <begin position="13"/>
        <end position="22"/>
    </location>
</feature>
<keyword evidence="9" id="KW-1185">Reference proteome</keyword>
<dbReference type="OrthoDB" id="9808302at2"/>
<keyword evidence="2 4" id="KW-0169">Cobalamin biosynthesis</keyword>
<feature type="region of interest" description="Disordered" evidence="5">
    <location>
        <begin position="1"/>
        <end position="38"/>
    </location>
</feature>
<gene>
    <name evidence="4" type="primary">cobQ</name>
    <name evidence="8" type="ORF">SAMN02745716_1256</name>
</gene>
<proteinExistence type="inferred from homology"/>
<evidence type="ECO:0000256" key="1">
    <source>
        <dbReference type="ARBA" id="ARBA00004953"/>
    </source>
</evidence>
<dbReference type="InterPro" id="IPR011698">
    <property type="entry name" value="GATase_3"/>
</dbReference>
<dbReference type="NCBIfam" id="TIGR00313">
    <property type="entry name" value="cobQ"/>
    <property type="match status" value="1"/>
</dbReference>
<dbReference type="PANTHER" id="PTHR21343:SF1">
    <property type="entry name" value="COBYRIC ACID SYNTHASE"/>
    <property type="match status" value="1"/>
</dbReference>
<dbReference type="GO" id="GO:0009236">
    <property type="term" value="P:cobalamin biosynthetic process"/>
    <property type="evidence" value="ECO:0007669"/>
    <property type="project" value="UniProtKB-UniRule"/>
</dbReference>
<dbReference type="CDD" id="cd01750">
    <property type="entry name" value="GATase1_CobQ"/>
    <property type="match status" value="1"/>
</dbReference>
<dbReference type="AlphaFoldDB" id="A0A1H6FRZ8"/>
<protein>
    <recommendedName>
        <fullName evidence="4">Cobyric acid synthase</fullName>
    </recommendedName>
</protein>
<keyword evidence="3 4" id="KW-0315">Glutamine amidotransferase</keyword>
<dbReference type="PROSITE" id="PS51274">
    <property type="entry name" value="GATASE_COBBQ"/>
    <property type="match status" value="1"/>
</dbReference>
<dbReference type="InterPro" id="IPR029062">
    <property type="entry name" value="Class_I_gatase-like"/>
</dbReference>
<evidence type="ECO:0000259" key="6">
    <source>
        <dbReference type="Pfam" id="PF01656"/>
    </source>
</evidence>
<dbReference type="Pfam" id="PF07685">
    <property type="entry name" value="GATase_3"/>
    <property type="match status" value="1"/>
</dbReference>
<dbReference type="Gene3D" id="3.40.50.300">
    <property type="entry name" value="P-loop containing nucleotide triphosphate hydrolases"/>
    <property type="match status" value="1"/>
</dbReference>
<dbReference type="SUPFAM" id="SSF52540">
    <property type="entry name" value="P-loop containing nucleoside triphosphate hydrolases"/>
    <property type="match status" value="1"/>
</dbReference>
<dbReference type="GO" id="GO:0015420">
    <property type="term" value="F:ABC-type vitamin B12 transporter activity"/>
    <property type="evidence" value="ECO:0007669"/>
    <property type="project" value="UniProtKB-UniRule"/>
</dbReference>
<dbReference type="EMBL" id="FNWJ01000002">
    <property type="protein sequence ID" value="SEH13676.1"/>
    <property type="molecule type" value="Genomic_DNA"/>
</dbReference>
<dbReference type="HAMAP" id="MF_00028">
    <property type="entry name" value="CobQ"/>
    <property type="match status" value="1"/>
</dbReference>
<comment type="pathway">
    <text evidence="1 4">Cofactor biosynthesis; adenosylcobalamin biosynthesis.</text>
</comment>
<comment type="similarity">
    <text evidence="4">Belongs to the CobB/CobQ family. CobQ subfamily.</text>
</comment>
<evidence type="ECO:0000259" key="7">
    <source>
        <dbReference type="Pfam" id="PF07685"/>
    </source>
</evidence>
<feature type="active site" description="Nucleophile" evidence="4">
    <location>
        <position position="392"/>
    </location>
</feature>
<feature type="domain" description="CobB/CobQ-like glutamine amidotransferase" evidence="7">
    <location>
        <begin position="313"/>
        <end position="519"/>
    </location>
</feature>
<dbReference type="Gene3D" id="3.40.50.880">
    <property type="match status" value="1"/>
</dbReference>
<feature type="active site" evidence="4">
    <location>
        <position position="513"/>
    </location>
</feature>
<dbReference type="InterPro" id="IPR033949">
    <property type="entry name" value="CobQ_GATase1"/>
</dbReference>
<accession>A0A1H6FRZ8</accession>
<sequence>MDARSESERSSRSEPGSRSTRGSRSERPRGGDRSPQAPALLVLGTTSDAGKTTVVAGLCRWLARQGLRVAPFKAQNMALNSTVAVDGGEIARAQAMQAAACGVEPETAMNPILLKPSGPRHSQVVVMGEPLADVDARSYHQLKPQLMPIVLEALADLRSRFDVVICEGAGSPAEVNLREHDIANMGLARAADLPAILVADIDRGGVFAQIIGTLEVLEPADREHIKGFVINKFRGDPEVLRPGLEWLEERTGRPVLGVLPFIEGLWIDAEDSLALPGADAVAGAAPAPSAVPARDPGSTAAPAADWAALPTLDIAVVRLRWISNFTDFDPLRFEPGVRIYYTRSPADVERADLVILPGTKATVEDLELLRRDGLADALVRRARAGRPILGICGGYQMLGERIVDDVESRRGTVPGLGLLPVETVFARDKIVRRRRGHSPLFGGAPAEGYEIRHGRPRWIGQEAAGRHAWAASHLPGAADAASNGGTAPCPVFVSDDGEPDGCALGAVVGTSWHGVLEGDEVRGALLARVGARHEFPAHHERRSSPPFRARRSRQLDLLAEAAAEAIDASALESLIAERSGARH</sequence>
<reference evidence="9" key="1">
    <citation type="submission" date="2016-10" db="EMBL/GenBank/DDBJ databases">
        <authorList>
            <person name="Varghese N."/>
            <person name="Submissions S."/>
        </authorList>
    </citation>
    <scope>NUCLEOTIDE SEQUENCE [LARGE SCALE GENOMIC DNA]</scope>
    <source>
        <strain evidence="9">ATCC 35263</strain>
    </source>
</reference>
<dbReference type="SUPFAM" id="SSF52317">
    <property type="entry name" value="Class I glutamine amidotransferase-like"/>
    <property type="match status" value="1"/>
</dbReference>
<evidence type="ECO:0000256" key="3">
    <source>
        <dbReference type="ARBA" id="ARBA00022962"/>
    </source>
</evidence>
<feature type="compositionally biased region" description="Basic and acidic residues" evidence="5">
    <location>
        <begin position="23"/>
        <end position="32"/>
    </location>
</feature>
<organism evidence="8 9">
    <name type="scientific">Thermoleophilum album</name>
    <dbReference type="NCBI Taxonomy" id="29539"/>
    <lineage>
        <taxon>Bacteria</taxon>
        <taxon>Bacillati</taxon>
        <taxon>Actinomycetota</taxon>
        <taxon>Thermoleophilia</taxon>
        <taxon>Thermoleophilales</taxon>
        <taxon>Thermoleophilaceae</taxon>
        <taxon>Thermoleophilum</taxon>
    </lineage>
</organism>
<evidence type="ECO:0000256" key="5">
    <source>
        <dbReference type="SAM" id="MobiDB-lite"/>
    </source>
</evidence>
<feature type="domain" description="CobQ/CobB/MinD/ParA nucleotide binding" evidence="6">
    <location>
        <begin position="41"/>
        <end position="265"/>
    </location>
</feature>
<dbReference type="GO" id="GO:0003824">
    <property type="term" value="F:catalytic activity"/>
    <property type="evidence" value="ECO:0007669"/>
    <property type="project" value="InterPro"/>
</dbReference>
<dbReference type="STRING" id="29539.SAMN02745716_1256"/>
<evidence type="ECO:0000256" key="4">
    <source>
        <dbReference type="HAMAP-Rule" id="MF_00028"/>
    </source>
</evidence>
<dbReference type="InterPro" id="IPR027417">
    <property type="entry name" value="P-loop_NTPase"/>
</dbReference>
<dbReference type="CDD" id="cd05389">
    <property type="entry name" value="CobQ_N"/>
    <property type="match status" value="1"/>
</dbReference>
<dbReference type="Proteomes" id="UP000222056">
    <property type="component" value="Unassembled WGS sequence"/>
</dbReference>
<evidence type="ECO:0000256" key="2">
    <source>
        <dbReference type="ARBA" id="ARBA00022573"/>
    </source>
</evidence>
<evidence type="ECO:0000313" key="9">
    <source>
        <dbReference type="Proteomes" id="UP000222056"/>
    </source>
</evidence>
<feature type="compositionally biased region" description="Basic and acidic residues" evidence="5">
    <location>
        <begin position="1"/>
        <end position="12"/>
    </location>
</feature>
<dbReference type="PANTHER" id="PTHR21343">
    <property type="entry name" value="DETHIOBIOTIN SYNTHETASE"/>
    <property type="match status" value="1"/>
</dbReference>
<dbReference type="InterPro" id="IPR047045">
    <property type="entry name" value="CobQ_N"/>
</dbReference>
<dbReference type="InterPro" id="IPR004459">
    <property type="entry name" value="CobQ_synth"/>
</dbReference>
<evidence type="ECO:0000313" key="8">
    <source>
        <dbReference type="EMBL" id="SEH13676.1"/>
    </source>
</evidence>
<comment type="function">
    <text evidence="4">Catalyzes amidations at positions B, D, E, and G on adenosylcobyrinic A,C-diamide. NH(2) groups are provided by glutamine, and one molecule of ATP is hydrogenolyzed for each amidation.</text>
</comment>
<dbReference type="Pfam" id="PF01656">
    <property type="entry name" value="CbiA"/>
    <property type="match status" value="1"/>
</dbReference>